<dbReference type="AlphaFoldDB" id="A0A9N9ALW8"/>
<dbReference type="PANTHER" id="PTHR35895">
    <property type="entry name" value="CHROMOSOME 16, WHOLE GENOME SHOTGUN SEQUENCE"/>
    <property type="match status" value="1"/>
</dbReference>
<protein>
    <submittedName>
        <fullName evidence="1">22877_t:CDS:1</fullName>
    </submittedName>
</protein>
<dbReference type="InterPro" id="IPR022185">
    <property type="entry name" value="DUF3712"/>
</dbReference>
<accession>A0A9N9ALW8</accession>
<evidence type="ECO:0000313" key="2">
    <source>
        <dbReference type="Proteomes" id="UP000789405"/>
    </source>
</evidence>
<dbReference type="Proteomes" id="UP000789405">
    <property type="component" value="Unassembled WGS sequence"/>
</dbReference>
<sequence length="159" mass="18453">MEDDVIFTVKWELNIMENTPVGDIEMKKIQFNFDKNIKCQIQPEIRISSMEITDATKDTIEIRALATITNPSNIEIDLGSNVKFYLISDQNIKIANLIIENFKLGRENRDVIVKLKYLPDKDSGYKIIDNYLNRRISSLSIKATNKTTSIYPYKKFLKL</sequence>
<gene>
    <name evidence="1" type="ORF">DERYTH_LOCUS4465</name>
</gene>
<dbReference type="GO" id="GO:0000329">
    <property type="term" value="C:fungal-type vacuole membrane"/>
    <property type="evidence" value="ECO:0007669"/>
    <property type="project" value="InterPro"/>
</dbReference>
<dbReference type="PANTHER" id="PTHR35895:SF1">
    <property type="entry name" value="LIPID-BINDING SERUM GLYCOPROTEIN C-TERMINAL DOMAIN-CONTAINING PROTEIN"/>
    <property type="match status" value="1"/>
</dbReference>
<proteinExistence type="predicted"/>
<dbReference type="EMBL" id="CAJVPY010001717">
    <property type="protein sequence ID" value="CAG8533633.1"/>
    <property type="molecule type" value="Genomic_DNA"/>
</dbReference>
<comment type="caution">
    <text evidence="1">The sequence shown here is derived from an EMBL/GenBank/DDBJ whole genome shotgun (WGS) entry which is preliminary data.</text>
</comment>
<name>A0A9N9ALW8_9GLOM</name>
<dbReference type="OrthoDB" id="10039566at2759"/>
<organism evidence="1 2">
    <name type="scientific">Dentiscutata erythropus</name>
    <dbReference type="NCBI Taxonomy" id="1348616"/>
    <lineage>
        <taxon>Eukaryota</taxon>
        <taxon>Fungi</taxon>
        <taxon>Fungi incertae sedis</taxon>
        <taxon>Mucoromycota</taxon>
        <taxon>Glomeromycotina</taxon>
        <taxon>Glomeromycetes</taxon>
        <taxon>Diversisporales</taxon>
        <taxon>Gigasporaceae</taxon>
        <taxon>Dentiscutata</taxon>
    </lineage>
</organism>
<evidence type="ECO:0000313" key="1">
    <source>
        <dbReference type="EMBL" id="CAG8533633.1"/>
    </source>
</evidence>
<keyword evidence="2" id="KW-1185">Reference proteome</keyword>
<reference evidence="1" key="1">
    <citation type="submission" date="2021-06" db="EMBL/GenBank/DDBJ databases">
        <authorList>
            <person name="Kallberg Y."/>
            <person name="Tangrot J."/>
            <person name="Rosling A."/>
        </authorList>
    </citation>
    <scope>NUCLEOTIDE SEQUENCE</scope>
    <source>
        <strain evidence="1">MA453B</strain>
    </source>
</reference>
<dbReference type="InterPro" id="IPR046368">
    <property type="entry name" value="Tag1"/>
</dbReference>
<dbReference type="Pfam" id="PF12505">
    <property type="entry name" value="DUF3712"/>
    <property type="match status" value="1"/>
</dbReference>